<dbReference type="SMART" id="SM00363">
    <property type="entry name" value="S4"/>
    <property type="match status" value="1"/>
</dbReference>
<dbReference type="SUPFAM" id="SSF55174">
    <property type="entry name" value="Alpha-L RNA-binding motif"/>
    <property type="match status" value="1"/>
</dbReference>
<dbReference type="PANTHER" id="PTHR47683">
    <property type="entry name" value="PSEUDOURIDINE SYNTHASE FAMILY PROTEIN-RELATED"/>
    <property type="match status" value="1"/>
</dbReference>
<reference evidence="6 7" key="1">
    <citation type="submission" date="2021-03" db="EMBL/GenBank/DDBJ databases">
        <title>Genomic Encyclopedia of Type Strains, Phase IV (KMG-IV): sequencing the most valuable type-strain genomes for metagenomic binning, comparative biology and taxonomic classification.</title>
        <authorList>
            <person name="Goeker M."/>
        </authorList>
    </citation>
    <scope>NUCLEOTIDE SEQUENCE [LARGE SCALE GENOMIC DNA]</scope>
    <source>
        <strain evidence="6 7">DSM 1289</strain>
    </source>
</reference>
<dbReference type="InterPro" id="IPR000748">
    <property type="entry name" value="PsdUridine_synth_RsuA/RluB/E/F"/>
</dbReference>
<evidence type="ECO:0000256" key="1">
    <source>
        <dbReference type="ARBA" id="ARBA00008348"/>
    </source>
</evidence>
<keyword evidence="3" id="KW-0694">RNA-binding</keyword>
<sequence length="265" mass="30522">MRHAHQVGEKESTTTSIIEHEKKESIRLNKYISSSGHCSRREADRFIEDGKVMIDGVIAEVGSKVFDNQEVFVNGNKIIPKQDFVYIVLNKPTGITCTTDQADQDNIVDYLNYKEPLFPIGRLDKDTSGLILMTNDGDIVNKILRSTYKHEKEYIVSINANITPAFIERMQSGVKIYNAVTKKYQMTKPCKVKKINSRTFSLILTEGLNRQIRRMCTVLGFRVVKLKRIRVMNIELKEMEVGTWRYVTKEELQILNKSIQKSKVK</sequence>
<dbReference type="InterPro" id="IPR020103">
    <property type="entry name" value="PsdUridine_synth_cat_dom_sf"/>
</dbReference>
<dbReference type="InterPro" id="IPR018496">
    <property type="entry name" value="PsdUridine_synth_RsuA/RluB_CS"/>
</dbReference>
<dbReference type="InterPro" id="IPR002942">
    <property type="entry name" value="S4_RNA-bd"/>
</dbReference>
<dbReference type="InterPro" id="IPR006145">
    <property type="entry name" value="PsdUridine_synth_RsuA/RluA"/>
</dbReference>
<accession>A0ABS4EAF0</accession>
<evidence type="ECO:0000259" key="5">
    <source>
        <dbReference type="SMART" id="SM00363"/>
    </source>
</evidence>
<dbReference type="Gene3D" id="3.30.70.580">
    <property type="entry name" value="Pseudouridine synthase I, catalytic domain, N-terminal subdomain"/>
    <property type="match status" value="1"/>
</dbReference>
<dbReference type="PROSITE" id="PS01149">
    <property type="entry name" value="PSI_RSU"/>
    <property type="match status" value="1"/>
</dbReference>
<dbReference type="InterPro" id="IPR020094">
    <property type="entry name" value="TruA/RsuA/RluB/E/F_N"/>
</dbReference>
<evidence type="ECO:0000256" key="3">
    <source>
        <dbReference type="PROSITE-ProRule" id="PRU00182"/>
    </source>
</evidence>
<protein>
    <recommendedName>
        <fullName evidence="4">Pseudouridine synthase</fullName>
        <ecNumber evidence="4">5.4.99.-</ecNumber>
    </recommendedName>
</protein>
<dbReference type="PROSITE" id="PS50889">
    <property type="entry name" value="S4"/>
    <property type="match status" value="1"/>
</dbReference>
<evidence type="ECO:0000256" key="2">
    <source>
        <dbReference type="ARBA" id="ARBA00023235"/>
    </source>
</evidence>
<dbReference type="PANTHER" id="PTHR47683:SF2">
    <property type="entry name" value="RNA-BINDING S4 DOMAIN-CONTAINING PROTEIN"/>
    <property type="match status" value="1"/>
</dbReference>
<dbReference type="InterPro" id="IPR050343">
    <property type="entry name" value="RsuA_PseudoU_synthase"/>
</dbReference>
<evidence type="ECO:0000313" key="7">
    <source>
        <dbReference type="Proteomes" id="UP000767291"/>
    </source>
</evidence>
<dbReference type="GO" id="GO:0160138">
    <property type="term" value="F:23S rRNA pseudouridine(2604) synthase activity"/>
    <property type="evidence" value="ECO:0007669"/>
    <property type="project" value="UniProtKB-EC"/>
</dbReference>
<dbReference type="EMBL" id="JAGGJX010000002">
    <property type="protein sequence ID" value="MBP1854920.1"/>
    <property type="molecule type" value="Genomic_DNA"/>
</dbReference>
<comment type="caution">
    <text evidence="6">The sequence shown here is derived from an EMBL/GenBank/DDBJ whole genome shotgun (WGS) entry which is preliminary data.</text>
</comment>
<dbReference type="InterPro" id="IPR036986">
    <property type="entry name" value="S4_RNA-bd_sf"/>
</dbReference>
<dbReference type="NCBIfam" id="TIGR00093">
    <property type="entry name" value="pseudouridine synthase"/>
    <property type="match status" value="1"/>
</dbReference>
<proteinExistence type="inferred from homology"/>
<keyword evidence="2 4" id="KW-0413">Isomerase</keyword>
<dbReference type="Gene3D" id="3.10.290.10">
    <property type="entry name" value="RNA-binding S4 domain"/>
    <property type="match status" value="1"/>
</dbReference>
<keyword evidence="7" id="KW-1185">Reference proteome</keyword>
<evidence type="ECO:0000313" key="6">
    <source>
        <dbReference type="EMBL" id="MBP1854920.1"/>
    </source>
</evidence>
<name>A0ABS4EAF0_9FIRM</name>
<dbReference type="Proteomes" id="UP000767291">
    <property type="component" value="Unassembled WGS sequence"/>
</dbReference>
<dbReference type="InterPro" id="IPR042092">
    <property type="entry name" value="PsdUridine_s_RsuA/RluB/E/F_cat"/>
</dbReference>
<dbReference type="RefSeq" id="WP_209456426.1">
    <property type="nucleotide sequence ID" value="NZ_BAAACS010000002.1"/>
</dbReference>
<gene>
    <name evidence="6" type="ORF">J2Z43_001313</name>
</gene>
<dbReference type="Pfam" id="PF01479">
    <property type="entry name" value="S4"/>
    <property type="match status" value="1"/>
</dbReference>
<dbReference type="Pfam" id="PF00849">
    <property type="entry name" value="PseudoU_synth_2"/>
    <property type="match status" value="1"/>
</dbReference>
<comment type="similarity">
    <text evidence="1 4">Belongs to the pseudouridine synthase RsuA family.</text>
</comment>
<dbReference type="SUPFAM" id="SSF55120">
    <property type="entry name" value="Pseudouridine synthase"/>
    <property type="match status" value="1"/>
</dbReference>
<evidence type="ECO:0000256" key="4">
    <source>
        <dbReference type="RuleBase" id="RU003887"/>
    </source>
</evidence>
<organism evidence="6 7">
    <name type="scientific">Metaclostridioides mangenotii</name>
    <dbReference type="NCBI Taxonomy" id="1540"/>
    <lineage>
        <taxon>Bacteria</taxon>
        <taxon>Bacillati</taxon>
        <taxon>Bacillota</taxon>
        <taxon>Clostridia</taxon>
        <taxon>Peptostreptococcales</taxon>
        <taxon>Peptostreptococcaceae</taxon>
        <taxon>Metaclostridioides</taxon>
    </lineage>
</organism>
<dbReference type="EC" id="5.4.99.-" evidence="4"/>
<feature type="domain" description="RNA-binding S4" evidence="5">
    <location>
        <begin position="26"/>
        <end position="84"/>
    </location>
</feature>
<dbReference type="Gene3D" id="3.30.70.1560">
    <property type="entry name" value="Alpha-L RNA-binding motif"/>
    <property type="match status" value="1"/>
</dbReference>
<dbReference type="CDD" id="cd00165">
    <property type="entry name" value="S4"/>
    <property type="match status" value="1"/>
</dbReference>